<dbReference type="InterPro" id="IPR044861">
    <property type="entry name" value="IPNS-like_FE2OG_OXY"/>
</dbReference>
<keyword evidence="7" id="KW-1185">Reference proteome</keyword>
<evidence type="ECO:0000313" key="7">
    <source>
        <dbReference type="Proteomes" id="UP000653305"/>
    </source>
</evidence>
<dbReference type="InterPro" id="IPR050295">
    <property type="entry name" value="Plant_2OG-oxidoreductases"/>
</dbReference>
<accession>A0A830BHF0</accession>
<dbReference type="PANTHER" id="PTHR47991">
    <property type="entry name" value="OXOGLUTARATE/IRON-DEPENDENT DIOXYGENASE"/>
    <property type="match status" value="1"/>
</dbReference>
<proteinExistence type="inferred from homology"/>
<dbReference type="Pfam" id="PF14226">
    <property type="entry name" value="DIOX_N"/>
    <property type="match status" value="1"/>
</dbReference>
<dbReference type="InterPro" id="IPR005123">
    <property type="entry name" value="Oxoglu/Fe-dep_dioxygenase_dom"/>
</dbReference>
<keyword evidence="3 4" id="KW-0408">Iron</keyword>
<dbReference type="InterPro" id="IPR027443">
    <property type="entry name" value="IPNS-like_sf"/>
</dbReference>
<keyword evidence="4" id="KW-0560">Oxidoreductase</keyword>
<dbReference type="GO" id="GO:0046872">
    <property type="term" value="F:metal ion binding"/>
    <property type="evidence" value="ECO:0007669"/>
    <property type="project" value="UniProtKB-KW"/>
</dbReference>
<sequence>MASIATSHDSFPPNSFQPFEYDTGVKVLADSSNLKAVPSKFNYTNEPTGLTSDSLPVVDFSALTTADPDQRSRALLGLAKACQEWGFFILVNHGIPEELMKAVCSSTREFFNLAEGEKKQYEAKSASDPIKCGNFNVSTTSNQTFTLWRDYLKLYVHPQFHCPSKPQVLRNDLLQYTEKTRKLARELVEAVSETLELEKHYVDEALKLDSSFQMFAANFYPPCPEPDQAIGIPPHTDHGLFTFLIHNGVAGLQIEHDGMWFNVESPQNSILVNVADQLQIFSNGRLKSVKHRAVVNSERERISLVVANGPSGDAVVGPAASLVEKDGRALYRPMEYMEYVDSQLTKSRVGGKPILEQIMIHDYED</sequence>
<evidence type="ECO:0000313" key="6">
    <source>
        <dbReference type="EMBL" id="GFP86787.1"/>
    </source>
</evidence>
<dbReference type="GO" id="GO:0009805">
    <property type="term" value="P:coumarin biosynthetic process"/>
    <property type="evidence" value="ECO:0007669"/>
    <property type="project" value="UniProtKB-ARBA"/>
</dbReference>
<dbReference type="PROSITE" id="PS51471">
    <property type="entry name" value="FE2OG_OXY"/>
    <property type="match status" value="1"/>
</dbReference>
<keyword evidence="6" id="KW-0223">Dioxygenase</keyword>
<gene>
    <name evidence="6" type="ORF">PHJA_000822500</name>
</gene>
<dbReference type="GO" id="GO:0002238">
    <property type="term" value="P:response to molecule of fungal origin"/>
    <property type="evidence" value="ECO:0007669"/>
    <property type="project" value="UniProtKB-ARBA"/>
</dbReference>
<reference evidence="6" key="1">
    <citation type="submission" date="2020-07" db="EMBL/GenBank/DDBJ databases">
        <title>Ethylene signaling mediates host invasion by parasitic plants.</title>
        <authorList>
            <person name="Yoshida S."/>
        </authorList>
    </citation>
    <scope>NUCLEOTIDE SEQUENCE</scope>
    <source>
        <strain evidence="6">Okayama</strain>
    </source>
</reference>
<feature type="domain" description="Fe2OG dioxygenase" evidence="5">
    <location>
        <begin position="210"/>
        <end position="310"/>
    </location>
</feature>
<dbReference type="EMBL" id="BMAC01000132">
    <property type="protein sequence ID" value="GFP86787.1"/>
    <property type="molecule type" value="Genomic_DNA"/>
</dbReference>
<dbReference type="InterPro" id="IPR026992">
    <property type="entry name" value="DIOX_N"/>
</dbReference>
<evidence type="ECO:0000256" key="2">
    <source>
        <dbReference type="ARBA" id="ARBA00022723"/>
    </source>
</evidence>
<dbReference type="Pfam" id="PF03171">
    <property type="entry name" value="2OG-FeII_Oxy"/>
    <property type="match status" value="1"/>
</dbReference>
<evidence type="ECO:0000256" key="3">
    <source>
        <dbReference type="ARBA" id="ARBA00023004"/>
    </source>
</evidence>
<dbReference type="Gene3D" id="2.60.120.330">
    <property type="entry name" value="B-lactam Antibiotic, Isopenicillin N Synthase, Chain"/>
    <property type="match status" value="1"/>
</dbReference>
<dbReference type="AlphaFoldDB" id="A0A830BHF0"/>
<organism evidence="6 7">
    <name type="scientific">Phtheirospermum japonicum</name>
    <dbReference type="NCBI Taxonomy" id="374723"/>
    <lineage>
        <taxon>Eukaryota</taxon>
        <taxon>Viridiplantae</taxon>
        <taxon>Streptophyta</taxon>
        <taxon>Embryophyta</taxon>
        <taxon>Tracheophyta</taxon>
        <taxon>Spermatophyta</taxon>
        <taxon>Magnoliopsida</taxon>
        <taxon>eudicotyledons</taxon>
        <taxon>Gunneridae</taxon>
        <taxon>Pentapetalae</taxon>
        <taxon>asterids</taxon>
        <taxon>lamiids</taxon>
        <taxon>Lamiales</taxon>
        <taxon>Orobanchaceae</taxon>
        <taxon>Orobanchaceae incertae sedis</taxon>
        <taxon>Phtheirospermum</taxon>
    </lineage>
</organism>
<evidence type="ECO:0000256" key="4">
    <source>
        <dbReference type="RuleBase" id="RU003682"/>
    </source>
</evidence>
<comment type="similarity">
    <text evidence="1 4">Belongs to the iron/ascorbate-dependent oxidoreductase family.</text>
</comment>
<protein>
    <submittedName>
        <fullName evidence="6">Probable 2-oxoglutarate/fe(Ii)-dependent dioxygenase</fullName>
    </submittedName>
</protein>
<keyword evidence="2 4" id="KW-0479">Metal-binding</keyword>
<comment type="caution">
    <text evidence="6">The sequence shown here is derived from an EMBL/GenBank/DDBJ whole genome shotgun (WGS) entry which is preliminary data.</text>
</comment>
<evidence type="ECO:0000256" key="1">
    <source>
        <dbReference type="ARBA" id="ARBA00008056"/>
    </source>
</evidence>
<dbReference type="OrthoDB" id="288590at2759"/>
<evidence type="ECO:0000259" key="5">
    <source>
        <dbReference type="PROSITE" id="PS51471"/>
    </source>
</evidence>
<dbReference type="Proteomes" id="UP000653305">
    <property type="component" value="Unassembled WGS sequence"/>
</dbReference>
<name>A0A830BHF0_9LAMI</name>
<dbReference type="SUPFAM" id="SSF51197">
    <property type="entry name" value="Clavaminate synthase-like"/>
    <property type="match status" value="1"/>
</dbReference>
<dbReference type="GO" id="GO:0016706">
    <property type="term" value="F:2-oxoglutarate-dependent dioxygenase activity"/>
    <property type="evidence" value="ECO:0007669"/>
    <property type="project" value="UniProtKB-ARBA"/>
</dbReference>